<dbReference type="Proteomes" id="UP001172673">
    <property type="component" value="Unassembled WGS sequence"/>
</dbReference>
<feature type="region of interest" description="Disordered" evidence="1">
    <location>
        <begin position="403"/>
        <end position="478"/>
    </location>
</feature>
<keyword evidence="3" id="KW-1185">Reference proteome</keyword>
<gene>
    <name evidence="2" type="ORF">H2200_010191</name>
</gene>
<evidence type="ECO:0000313" key="3">
    <source>
        <dbReference type="Proteomes" id="UP001172673"/>
    </source>
</evidence>
<evidence type="ECO:0000313" key="2">
    <source>
        <dbReference type="EMBL" id="KAJ9605534.1"/>
    </source>
</evidence>
<dbReference type="EMBL" id="JAPDRK010000016">
    <property type="protein sequence ID" value="KAJ9605534.1"/>
    <property type="molecule type" value="Genomic_DNA"/>
</dbReference>
<feature type="compositionally biased region" description="Basic and acidic residues" evidence="1">
    <location>
        <begin position="422"/>
        <end position="442"/>
    </location>
</feature>
<reference evidence="2" key="1">
    <citation type="submission" date="2022-10" db="EMBL/GenBank/DDBJ databases">
        <title>Culturing micro-colonial fungi from biological soil crusts in the Mojave desert and describing Neophaeococcomyces mojavensis, and introducing the new genera and species Taxawa tesnikishii.</title>
        <authorList>
            <person name="Kurbessoian T."/>
            <person name="Stajich J.E."/>
        </authorList>
    </citation>
    <scope>NUCLEOTIDE SEQUENCE</scope>
    <source>
        <strain evidence="2">TK_41</strain>
    </source>
</reference>
<comment type="caution">
    <text evidence="2">The sequence shown here is derived from an EMBL/GenBank/DDBJ whole genome shotgun (WGS) entry which is preliminary data.</text>
</comment>
<feature type="compositionally biased region" description="Low complexity" evidence="1">
    <location>
        <begin position="44"/>
        <end position="57"/>
    </location>
</feature>
<feature type="region of interest" description="Disordered" evidence="1">
    <location>
        <begin position="142"/>
        <end position="187"/>
    </location>
</feature>
<dbReference type="AlphaFoldDB" id="A0AA38X2C0"/>
<proteinExistence type="predicted"/>
<feature type="compositionally biased region" description="Polar residues" evidence="1">
    <location>
        <begin position="204"/>
        <end position="218"/>
    </location>
</feature>
<feature type="region of interest" description="Disordered" evidence="1">
    <location>
        <begin position="105"/>
        <end position="130"/>
    </location>
</feature>
<feature type="region of interest" description="Disordered" evidence="1">
    <location>
        <begin position="44"/>
        <end position="69"/>
    </location>
</feature>
<feature type="compositionally biased region" description="Acidic residues" evidence="1">
    <location>
        <begin position="223"/>
        <end position="236"/>
    </location>
</feature>
<feature type="region of interest" description="Disordered" evidence="1">
    <location>
        <begin position="1"/>
        <end position="28"/>
    </location>
</feature>
<organism evidence="2 3">
    <name type="scientific">Cladophialophora chaetospira</name>
    <dbReference type="NCBI Taxonomy" id="386627"/>
    <lineage>
        <taxon>Eukaryota</taxon>
        <taxon>Fungi</taxon>
        <taxon>Dikarya</taxon>
        <taxon>Ascomycota</taxon>
        <taxon>Pezizomycotina</taxon>
        <taxon>Eurotiomycetes</taxon>
        <taxon>Chaetothyriomycetidae</taxon>
        <taxon>Chaetothyriales</taxon>
        <taxon>Herpotrichiellaceae</taxon>
        <taxon>Cladophialophora</taxon>
    </lineage>
</organism>
<name>A0AA38X2C0_9EURO</name>
<feature type="compositionally biased region" description="Low complexity" evidence="1">
    <location>
        <begin position="172"/>
        <end position="184"/>
    </location>
</feature>
<sequence>MDNSTLPEDNPYQFDFEEDPYQLLPDSPMVGDVLAAADASPLDNAAASTSSQQNFSSPQPPNSAVSHLGVTDLGQNGYYNIESLYQPPVNVDYTYEYPIPLGRAATASPVSERNSRPSQTSTRPGGSRLTTPVNIRQQESLHQSVENVNTKQANSTSASSSDDVYHHNLTFTHPHSSPSSPSTSRVELSRNIYQCTSSVNIHEMQQTRRTSQANTWQAGLQDADGDYPEQTLDDTEGTSALPSSIDDRLTKGNDTANAVHRPRYIFSNVTNHMPWYIPVIDFAKAPTNSLCNPDHLSDKHIVNFPRCNQVVPASLTMRQYISQYPNHLIYEGLDCVIQRFWSAGQVLACVLESTQDSMIALGIMSERDRKNVFQRRLDERMKKLGKEGIITLRALPMLRSDPEEVVGKSQPFNLNRNAPLRPTKEERDRKKAERESRKHEETQQSTAAKSLRQAKKDKTRATPSNALQVEQGDQPEVERHNQTVSLLATGDLRSQFGVHVCANPTLDVPLGSFWRLTFWDDHEQFETFKTGFMGRFDACWELAGQLVGSGPDSIGKSNLTLCLEVLWMLGLDTQHRDLFQEGWIAVEQAATSANRTASTQELVDSAFHGVKVIHMCCRLEAATYRALLDMATAHGGRLAPGQFDGDLLRRCRSVAIAQLASKQGAMFEGLRFVINAQRMATSEGNQAPISFEALTYVSIICGLRRP</sequence>
<feature type="compositionally biased region" description="Polar residues" evidence="1">
    <location>
        <begin position="108"/>
        <end position="130"/>
    </location>
</feature>
<feature type="region of interest" description="Disordered" evidence="1">
    <location>
        <begin position="204"/>
        <end position="254"/>
    </location>
</feature>
<evidence type="ECO:0000256" key="1">
    <source>
        <dbReference type="SAM" id="MobiDB-lite"/>
    </source>
</evidence>
<protein>
    <submittedName>
        <fullName evidence="2">Uncharacterized protein</fullName>
    </submittedName>
</protein>
<feature type="compositionally biased region" description="Polar residues" evidence="1">
    <location>
        <begin position="142"/>
        <end position="162"/>
    </location>
</feature>
<accession>A0AA38X2C0</accession>